<dbReference type="Proteomes" id="UP000092154">
    <property type="component" value="Unassembled WGS sequence"/>
</dbReference>
<evidence type="ECO:0000313" key="2">
    <source>
        <dbReference type="EMBL" id="OAX38197.1"/>
    </source>
</evidence>
<keyword evidence="3" id="KW-1185">Reference proteome</keyword>
<reference evidence="2 3" key="1">
    <citation type="submission" date="2016-06" db="EMBL/GenBank/DDBJ databases">
        <title>Comparative genomics of the ectomycorrhizal sister species Rhizopogon vinicolor and Rhizopogon vesiculosus (Basidiomycota: Boletales) reveals a divergence of the mating type B locus.</title>
        <authorList>
            <consortium name="DOE Joint Genome Institute"/>
            <person name="Mujic A.B."/>
            <person name="Kuo A."/>
            <person name="Tritt A."/>
            <person name="Lipzen A."/>
            <person name="Chen C."/>
            <person name="Johnson J."/>
            <person name="Sharma A."/>
            <person name="Barry K."/>
            <person name="Grigoriev I.V."/>
            <person name="Spatafora J.W."/>
        </authorList>
    </citation>
    <scope>NUCLEOTIDE SEQUENCE [LARGE SCALE GENOMIC DNA]</scope>
    <source>
        <strain evidence="2 3">AM-OR11-026</strain>
    </source>
</reference>
<dbReference type="AlphaFoldDB" id="A0A1B7N031"/>
<dbReference type="EMBL" id="KV448308">
    <property type="protein sequence ID" value="OAX38197.1"/>
    <property type="molecule type" value="Genomic_DNA"/>
</dbReference>
<feature type="region of interest" description="Disordered" evidence="1">
    <location>
        <begin position="352"/>
        <end position="384"/>
    </location>
</feature>
<evidence type="ECO:0000256" key="1">
    <source>
        <dbReference type="SAM" id="MobiDB-lite"/>
    </source>
</evidence>
<sequence>MISDTTITPFCMDLSVTPRRYLQREWKRNKPHLRTSDSLPSLRLCPDRPLFVCAQCGFSNMLIPMCLWCAWSSASAKRQFEEKLPRPRRMTAPSIQTSRLRSERTRVKCMPGRVSAESTNSSGPVTPQGDLMSYRGGRQVPVVTAVLDSCASELVCSTHPEGLQKTVDILPDAHEIYSQGDRGDILCDVATATLNSVNISLFFPSTTIATGKTLNNGPQKEAEHLVLKKQTIRYRRKLPALFLKTLSKHTHETPHDSSHKSPTLITQDMTSLNSNTSSILIDGPHAADGDVYTGGVSHALSLLSVASASSPCSPNHKLRRKKRVPLLNRMSSLSFRSSSQQSFPVYDDRVQSPVPHARQTPHVARTHSPAPPTPVSAEPSVRIGHPSRPYYTAIRKNMSRPGTPVLLPRTPSPMPSDYDYAPRGTKSLDCGERTQVQFGRDSRPMSMVIPGQVIPVSLYSGFSLSGETEMRMNLARWRKEDAPDEPGDYLFKETGRFGKGILKGRVKKLGKGLRDLMLGRS</sequence>
<dbReference type="InParanoid" id="A0A1B7N031"/>
<gene>
    <name evidence="2" type="ORF">K503DRAFT_177957</name>
</gene>
<protein>
    <submittedName>
        <fullName evidence="2">Uncharacterized protein</fullName>
    </submittedName>
</protein>
<name>A0A1B7N031_9AGAM</name>
<accession>A0A1B7N031</accession>
<proteinExistence type="predicted"/>
<evidence type="ECO:0000313" key="3">
    <source>
        <dbReference type="Proteomes" id="UP000092154"/>
    </source>
</evidence>
<dbReference type="STRING" id="1314800.A0A1B7N031"/>
<dbReference type="OrthoDB" id="2687560at2759"/>
<organism evidence="2 3">
    <name type="scientific">Rhizopogon vinicolor AM-OR11-026</name>
    <dbReference type="NCBI Taxonomy" id="1314800"/>
    <lineage>
        <taxon>Eukaryota</taxon>
        <taxon>Fungi</taxon>
        <taxon>Dikarya</taxon>
        <taxon>Basidiomycota</taxon>
        <taxon>Agaricomycotina</taxon>
        <taxon>Agaricomycetes</taxon>
        <taxon>Agaricomycetidae</taxon>
        <taxon>Boletales</taxon>
        <taxon>Suillineae</taxon>
        <taxon>Rhizopogonaceae</taxon>
        <taxon>Rhizopogon</taxon>
    </lineage>
</organism>